<dbReference type="AlphaFoldDB" id="A0A9W9Y826"/>
<keyword evidence="4" id="KW-1185">Reference proteome</keyword>
<organism evidence="3 4">
    <name type="scientific">Desmophyllum pertusum</name>
    <dbReference type="NCBI Taxonomy" id="174260"/>
    <lineage>
        <taxon>Eukaryota</taxon>
        <taxon>Metazoa</taxon>
        <taxon>Cnidaria</taxon>
        <taxon>Anthozoa</taxon>
        <taxon>Hexacorallia</taxon>
        <taxon>Scleractinia</taxon>
        <taxon>Caryophylliina</taxon>
        <taxon>Caryophylliidae</taxon>
        <taxon>Desmophyllum</taxon>
    </lineage>
</organism>
<feature type="coiled-coil region" evidence="1">
    <location>
        <begin position="183"/>
        <end position="210"/>
    </location>
</feature>
<evidence type="ECO:0000313" key="4">
    <source>
        <dbReference type="Proteomes" id="UP001163046"/>
    </source>
</evidence>
<sequence length="403" mass="45112">MAYRNLTKVPKLCLVYFSIDKTTCIVDTKKIRSKDSGEPFSNVGPESGAKVTLRSRSEFLEAMVIASDDNEEQLNRKERSFVEDPVNAHLFAEEETRTRKRQQPPNPGQSAKRARTQDNQNDNEAQMLQTFLAEQEARQARIKQQRVPKSNSRDASIQCDRNDAATPSQKSDVAVQTDFVDVMGDLREQVQNLTQIVAELTALKSQKQRESTMIHRPLLAELLSDDTLSDLAEFCPDSSENCSVTAAETPLPGLQLPSVVGRPDAFAHQPLSNSSPVTYLSRAPLTVVQQNRQVNNPTHGPTDEQRRQVESILFMGKEMSTTALASVDVLFTESELANGNTGGTFGYAKLDEHKLNFLCLRLRQKFDSPSFAGQWENVRIKINSKCRGKKRTVVKRLKQNASQ</sequence>
<evidence type="ECO:0000313" key="3">
    <source>
        <dbReference type="EMBL" id="KAJ7322049.1"/>
    </source>
</evidence>
<evidence type="ECO:0000256" key="2">
    <source>
        <dbReference type="SAM" id="MobiDB-lite"/>
    </source>
</evidence>
<reference evidence="3" key="1">
    <citation type="submission" date="2023-01" db="EMBL/GenBank/DDBJ databases">
        <title>Genome assembly of the deep-sea coral Lophelia pertusa.</title>
        <authorList>
            <person name="Herrera S."/>
            <person name="Cordes E."/>
        </authorList>
    </citation>
    <scope>NUCLEOTIDE SEQUENCE</scope>
    <source>
        <strain evidence="3">USNM1676648</strain>
        <tissue evidence="3">Polyp</tissue>
    </source>
</reference>
<gene>
    <name evidence="3" type="ORF">OS493_033212</name>
</gene>
<feature type="region of interest" description="Disordered" evidence="2">
    <location>
        <begin position="137"/>
        <end position="170"/>
    </location>
</feature>
<name>A0A9W9Y826_9CNID</name>
<accession>A0A9W9Y826</accession>
<evidence type="ECO:0008006" key="5">
    <source>
        <dbReference type="Google" id="ProtNLM"/>
    </source>
</evidence>
<evidence type="ECO:0000256" key="1">
    <source>
        <dbReference type="SAM" id="Coils"/>
    </source>
</evidence>
<feature type="region of interest" description="Disordered" evidence="2">
    <location>
        <begin position="92"/>
        <end position="120"/>
    </location>
</feature>
<proteinExistence type="predicted"/>
<dbReference type="Proteomes" id="UP001163046">
    <property type="component" value="Unassembled WGS sequence"/>
</dbReference>
<dbReference type="EMBL" id="MU827820">
    <property type="protein sequence ID" value="KAJ7322049.1"/>
    <property type="molecule type" value="Genomic_DNA"/>
</dbReference>
<protein>
    <recommendedName>
        <fullName evidence="5">BEN domain-containing protein</fullName>
    </recommendedName>
</protein>
<dbReference type="OrthoDB" id="5977592at2759"/>
<comment type="caution">
    <text evidence="3">The sequence shown here is derived from an EMBL/GenBank/DDBJ whole genome shotgun (WGS) entry which is preliminary data.</text>
</comment>
<keyword evidence="1" id="KW-0175">Coiled coil</keyword>